<reference evidence="2 3" key="1">
    <citation type="submission" date="2018-02" db="EMBL/GenBank/DDBJ databases">
        <title>Isolation, characterization and comparative genomics of Xanthomonas oryzae pv. oryzae bacteriophages.</title>
        <authorList>
            <person name="Varga I."/>
            <person name="Molnar J."/>
            <person name="Gazdag A."/>
            <person name="Szucs D."/>
            <person name="Doffkay Z."/>
            <person name="Valappil S.K."/>
            <person name="Papp S."/>
            <person name="Pinter R."/>
            <person name="Vera Cruz C.M."/>
            <person name="Ricardo O."/>
            <person name="Vizi T."/>
            <person name="Schneider G."/>
            <person name="Rakhely G."/>
            <person name="Kovacs T."/>
        </authorList>
    </citation>
    <scope>NUCLEOTIDE SEQUENCE [LARGE SCALE GENOMIC DNA]</scope>
</reference>
<evidence type="ECO:0000259" key="1">
    <source>
        <dbReference type="Pfam" id="PF05272"/>
    </source>
</evidence>
<protein>
    <recommendedName>
        <fullName evidence="1">Virulence-associated protein E-like domain-containing protein</fullName>
    </recommendedName>
</protein>
<feature type="domain" description="Virulence-associated protein E-like" evidence="1">
    <location>
        <begin position="513"/>
        <end position="714"/>
    </location>
</feature>
<dbReference type="RefSeq" id="YP_010052469.1">
    <property type="nucleotide sequence ID" value="NC_054458.1"/>
</dbReference>
<dbReference type="Proteomes" id="UP000289438">
    <property type="component" value="Segment"/>
</dbReference>
<accession>A0A3S7HCY2</accession>
<evidence type="ECO:0000313" key="3">
    <source>
        <dbReference type="Proteomes" id="UP000289438"/>
    </source>
</evidence>
<proteinExistence type="predicted"/>
<dbReference type="Pfam" id="PF05272">
    <property type="entry name" value="VapE-like_dom"/>
    <property type="match status" value="1"/>
</dbReference>
<dbReference type="PANTHER" id="PTHR34985">
    <property type="entry name" value="SLR0554 PROTEIN"/>
    <property type="match status" value="1"/>
</dbReference>
<dbReference type="InterPro" id="IPR007936">
    <property type="entry name" value="VapE-like_dom"/>
</dbReference>
<keyword evidence="3" id="KW-1185">Reference proteome</keyword>
<organism evidence="2 3">
    <name type="scientific">Xanthomonas phage XPP1</name>
    <dbReference type="NCBI Taxonomy" id="2099853"/>
    <lineage>
        <taxon>Viruses</taxon>
        <taxon>Duplodnaviria</taxon>
        <taxon>Heunggongvirae</taxon>
        <taxon>Uroviricota</taxon>
        <taxon>Caudoviricetes</taxon>
        <taxon>Kantovirinae</taxon>
        <taxon>Tsukubavirus</taxon>
        <taxon>Tsukubavirus XPP1</taxon>
    </lineage>
</organism>
<dbReference type="KEGG" id="vg:64408838"/>
<name>A0A3S7HCY2_9CAUD</name>
<evidence type="ECO:0000313" key="2">
    <source>
        <dbReference type="EMBL" id="AVO23703.1"/>
    </source>
</evidence>
<sequence length="837" mass="93051">MTIKLTRITSTSCELTKRFTLEGGKLTSSAIAHMTSGSAETVEITTIEELPVVLEGLRPNQAITVGIPSEDRVELTTRAGVDFVPNAVARTNEHFRFRPAPALFVIDVDIDSETVPYRTVQDALDALENCSPWLKQAVRVARPSSSSFVGDRGLRGIHVYLTVTSGEDIPLLAERLKMDQWLAGRGRIVISKSGALLVRQLSDDAMYQPSRLIFEAAPVLGEGVTRSVPPTQNWVLRTAGPGHPAAYRTDSGALAVRDMPKIKPLDKRRYDTLIRDAKNAKRLAAKRVALDYHMANSLAAGRDDGALLGALSLRALGDKVLPPSWPVVFEHAGEVLRGTVREALENLDFVLGKKCSDPFDATSESLKIKDLQKAEIVSMHGKPGIWSHKLQEFFAFGAADMRELSTPLDLAAERLAGTIEDWPDRQDKRHSSAVNLQHVVSKLAAEGQIPVEHDICKDHVTAQDTYKLADWLDAVSRVGCSCVTLSGLDSALNAVALRNPVDPWKESILRLPAWDGVERIDRFFQDMFDVATESNPDYDTAVTGAAQIFFAGIVMRQLSPGAAVPVVPVLVGDQGTDKSLFTLKLAQRMGWPLPTPVAFATDERRMLMAAGRSPIAELCEMSGLGKRENEDIKRWTTDTQDVFRKPYSRREEEHPRRFVLLGTANKNELNRDDTGNRRFLAVECRRAPPRDWDVELPQILAEAKSRFCQREADYTALIRSVPELVKTHNGKAMRKGRGTLRSDLDDLMPPIIESLLRINAQGRTIRSADIRRLLDTTPSGRKFNAKEVHTWLRMRGWEDTYDASGIYREYLAPDDIKVEPQSNVVQFNPFKIDVSEM</sequence>
<dbReference type="EMBL" id="MG944227">
    <property type="protein sequence ID" value="AVO23703.1"/>
    <property type="molecule type" value="Genomic_DNA"/>
</dbReference>
<dbReference type="PANTHER" id="PTHR34985:SF1">
    <property type="entry name" value="SLR0554 PROTEIN"/>
    <property type="match status" value="1"/>
</dbReference>
<dbReference type="GeneID" id="64408838"/>